<dbReference type="EMBL" id="CP045119">
    <property type="protein sequence ID" value="QIN85015.1"/>
    <property type="molecule type" value="Genomic_DNA"/>
</dbReference>
<gene>
    <name evidence="2" type="ORF">GBA63_03715</name>
</gene>
<keyword evidence="1" id="KW-0812">Transmembrane</keyword>
<feature type="transmembrane region" description="Helical" evidence="1">
    <location>
        <begin position="86"/>
        <end position="103"/>
    </location>
</feature>
<feature type="transmembrane region" description="Helical" evidence="1">
    <location>
        <begin position="154"/>
        <end position="175"/>
    </location>
</feature>
<reference evidence="2 3" key="1">
    <citation type="submission" date="2019-10" db="EMBL/GenBank/DDBJ databases">
        <title>Rubrobacter sp nov SCSIO 52090 isolated from a deep-sea sediment in the South China Sea.</title>
        <authorList>
            <person name="Chen R.W."/>
        </authorList>
    </citation>
    <scope>NUCLEOTIDE SEQUENCE [LARGE SCALE GENOMIC DNA]</scope>
    <source>
        <strain evidence="2 3">SCSIO 52909</strain>
    </source>
</reference>
<sequence length="193" mass="20088">MFDFSTREIVISGIIGGVALFLGATRLGLIPVPIPFVGNATLLHIPAVLGGALEGPVVGLLAGAIFGAFSFLYAEVPLFRDPIVAFVPRLLIGVVAWMVFASLRRWNIDFASVAAGLAGSLTNSIGVLGLGLILPIGPEAYLPVEAVVASLPQVIIEAILAAIVTVVVVRGVLLVRSGRTTASETGSDEERRY</sequence>
<keyword evidence="1" id="KW-1133">Transmembrane helix</keyword>
<dbReference type="Gene3D" id="1.10.1760.20">
    <property type="match status" value="1"/>
</dbReference>
<keyword evidence="1" id="KW-0472">Membrane</keyword>
<dbReference type="Proteomes" id="UP000501452">
    <property type="component" value="Chromosome"/>
</dbReference>
<protein>
    <submittedName>
        <fullName evidence="2">ECF transporter S component</fullName>
    </submittedName>
</protein>
<dbReference type="KEGG" id="rub:GBA63_03715"/>
<dbReference type="AlphaFoldDB" id="A0A6G8QEU2"/>
<dbReference type="Pfam" id="PF12822">
    <property type="entry name" value="ECF_trnsprt"/>
    <property type="match status" value="1"/>
</dbReference>
<proteinExistence type="predicted"/>
<accession>A0A6G8QEU2</accession>
<evidence type="ECO:0000313" key="2">
    <source>
        <dbReference type="EMBL" id="QIN85015.1"/>
    </source>
</evidence>
<name>A0A6G8QEU2_9ACTN</name>
<organism evidence="2 3">
    <name type="scientific">Rubrobacter tropicus</name>
    <dbReference type="NCBI Taxonomy" id="2653851"/>
    <lineage>
        <taxon>Bacteria</taxon>
        <taxon>Bacillati</taxon>
        <taxon>Actinomycetota</taxon>
        <taxon>Rubrobacteria</taxon>
        <taxon>Rubrobacterales</taxon>
        <taxon>Rubrobacteraceae</taxon>
        <taxon>Rubrobacter</taxon>
    </lineage>
</organism>
<feature type="transmembrane region" description="Helical" evidence="1">
    <location>
        <begin position="9"/>
        <end position="27"/>
    </location>
</feature>
<dbReference type="GO" id="GO:0022857">
    <property type="term" value="F:transmembrane transporter activity"/>
    <property type="evidence" value="ECO:0007669"/>
    <property type="project" value="InterPro"/>
</dbReference>
<dbReference type="InterPro" id="IPR024529">
    <property type="entry name" value="ECF_trnsprt_substrate-spec"/>
</dbReference>
<keyword evidence="3" id="KW-1185">Reference proteome</keyword>
<evidence type="ECO:0000313" key="3">
    <source>
        <dbReference type="Proteomes" id="UP000501452"/>
    </source>
</evidence>
<evidence type="ECO:0000256" key="1">
    <source>
        <dbReference type="SAM" id="Phobius"/>
    </source>
</evidence>
<feature type="transmembrane region" description="Helical" evidence="1">
    <location>
        <begin position="110"/>
        <end position="134"/>
    </location>
</feature>